<evidence type="ECO:0000256" key="1">
    <source>
        <dbReference type="ARBA" id="ARBA00022485"/>
    </source>
</evidence>
<name>A0ABT7DJK2_9ACTN</name>
<dbReference type="Gene3D" id="3.30.70.20">
    <property type="match status" value="1"/>
</dbReference>
<reference evidence="6 7" key="1">
    <citation type="submission" date="2023-05" db="EMBL/GenBank/DDBJ databases">
        <title>Gordonibacter KGMB12511T sp. nov., isolated from faeces of healthy Korean.</title>
        <authorList>
            <person name="Kim H.S."/>
            <person name="Kim J.-S."/>
            <person name="Suh M.K."/>
            <person name="Eom M.K."/>
            <person name="Do H.E."/>
            <person name="Lee J.-S."/>
        </authorList>
    </citation>
    <scope>NUCLEOTIDE SEQUENCE [LARGE SCALE GENOMIC DNA]</scope>
    <source>
        <strain evidence="6 7">KGMB12511</strain>
    </source>
</reference>
<dbReference type="Proteomes" id="UP001232750">
    <property type="component" value="Unassembled WGS sequence"/>
</dbReference>
<gene>
    <name evidence="6" type="ORF">QNJ86_02725</name>
</gene>
<evidence type="ECO:0000313" key="7">
    <source>
        <dbReference type="Proteomes" id="UP001232750"/>
    </source>
</evidence>
<evidence type="ECO:0000259" key="5">
    <source>
        <dbReference type="PROSITE" id="PS51379"/>
    </source>
</evidence>
<protein>
    <submittedName>
        <fullName evidence="6">Oxidoreductase</fullName>
    </submittedName>
</protein>
<evidence type="ECO:0000313" key="6">
    <source>
        <dbReference type="EMBL" id="MDJ1649705.1"/>
    </source>
</evidence>
<dbReference type="InterPro" id="IPR017896">
    <property type="entry name" value="4Fe4S_Fe-S-bd"/>
</dbReference>
<dbReference type="EMBL" id="JASJEU010000005">
    <property type="protein sequence ID" value="MDJ1649705.1"/>
    <property type="molecule type" value="Genomic_DNA"/>
</dbReference>
<comment type="caution">
    <text evidence="6">The sequence shown here is derived from an EMBL/GenBank/DDBJ whole genome shotgun (WGS) entry which is preliminary data.</text>
</comment>
<keyword evidence="1" id="KW-0004">4Fe-4S</keyword>
<evidence type="ECO:0000256" key="3">
    <source>
        <dbReference type="ARBA" id="ARBA00023004"/>
    </source>
</evidence>
<dbReference type="PANTHER" id="PTHR43177:SF3">
    <property type="entry name" value="PROTEIN NRFC HOMOLOG"/>
    <property type="match status" value="1"/>
</dbReference>
<evidence type="ECO:0000256" key="4">
    <source>
        <dbReference type="ARBA" id="ARBA00023014"/>
    </source>
</evidence>
<keyword evidence="7" id="KW-1185">Reference proteome</keyword>
<sequence>MENIGMLIDYEWCSGCHSCEVACQMEHGLPVGQTGISVHTVGPWEIAEDNWQYTHLALPTKQCTGCVTRRAKGKLASCAHHCQSKCLQVGPLEDLMAELSNKPSQALFFIQQL</sequence>
<keyword evidence="3" id="KW-0408">Iron</keyword>
<dbReference type="PROSITE" id="PS51379">
    <property type="entry name" value="4FE4S_FER_2"/>
    <property type="match status" value="1"/>
</dbReference>
<dbReference type="InterPro" id="IPR050954">
    <property type="entry name" value="ET_IronSulfur_Cluster-Binding"/>
</dbReference>
<keyword evidence="2" id="KW-0479">Metal-binding</keyword>
<accession>A0ABT7DJK2</accession>
<feature type="domain" description="4Fe-4S ferredoxin-type" evidence="5">
    <location>
        <begin position="4"/>
        <end position="34"/>
    </location>
</feature>
<organism evidence="6 7">
    <name type="scientific">Gordonibacter faecis</name>
    <dbReference type="NCBI Taxonomy" id="3047475"/>
    <lineage>
        <taxon>Bacteria</taxon>
        <taxon>Bacillati</taxon>
        <taxon>Actinomycetota</taxon>
        <taxon>Coriobacteriia</taxon>
        <taxon>Eggerthellales</taxon>
        <taxon>Eggerthellaceae</taxon>
        <taxon>Gordonibacter</taxon>
    </lineage>
</organism>
<evidence type="ECO:0000256" key="2">
    <source>
        <dbReference type="ARBA" id="ARBA00022723"/>
    </source>
</evidence>
<dbReference type="SUPFAM" id="SSF54862">
    <property type="entry name" value="4Fe-4S ferredoxins"/>
    <property type="match status" value="1"/>
</dbReference>
<dbReference type="RefSeq" id="WP_283831044.1">
    <property type="nucleotide sequence ID" value="NZ_JASJEU010000005.1"/>
</dbReference>
<keyword evidence="4" id="KW-0411">Iron-sulfur</keyword>
<dbReference type="PANTHER" id="PTHR43177">
    <property type="entry name" value="PROTEIN NRFC"/>
    <property type="match status" value="1"/>
</dbReference>
<proteinExistence type="predicted"/>